<gene>
    <name evidence="2" type="ORF">J2045_002996</name>
</gene>
<sequence>MVYSLEFNAVSGSEAQKRAQQDFDDLQNETAGRDVGRIERFLNGESNHPNSEKARRKEREAEMSRFMALMSDPVYAKLYEDWGKKLNETRQFLDDARDQLAKFRASIEAERLDIDARAMRLPDGTLVYRGDDDRAYNRDGTLSENPDAQDIIWREDSARLSESQRNDDRAGRADRLEQKLDHADIAVGESAERHDDTANPTTSEGIETEMQGLDDIKAGIADDLAALKSDSLPTYEPTSTQSLSITLPQI</sequence>
<organism evidence="2 3">
    <name type="scientific">Peteryoungia aggregata LMG 23059</name>
    <dbReference type="NCBI Taxonomy" id="1368425"/>
    <lineage>
        <taxon>Bacteria</taxon>
        <taxon>Pseudomonadati</taxon>
        <taxon>Pseudomonadota</taxon>
        <taxon>Alphaproteobacteria</taxon>
        <taxon>Hyphomicrobiales</taxon>
        <taxon>Rhizobiaceae</taxon>
        <taxon>Peteryoungia</taxon>
    </lineage>
</organism>
<comment type="caution">
    <text evidence="2">The sequence shown here is derived from an EMBL/GenBank/DDBJ whole genome shotgun (WGS) entry which is preliminary data.</text>
</comment>
<evidence type="ECO:0000313" key="2">
    <source>
        <dbReference type="EMBL" id="MDQ0421952.1"/>
    </source>
</evidence>
<dbReference type="Proteomes" id="UP001238496">
    <property type="component" value="Unassembled WGS sequence"/>
</dbReference>
<evidence type="ECO:0000313" key="3">
    <source>
        <dbReference type="Proteomes" id="UP001238496"/>
    </source>
</evidence>
<accession>A0ABU0G9C8</accession>
<keyword evidence="3" id="KW-1185">Reference proteome</keyword>
<dbReference type="RefSeq" id="WP_307374081.1">
    <property type="nucleotide sequence ID" value="NZ_JAUSUW010000008.1"/>
</dbReference>
<protein>
    <submittedName>
        <fullName evidence="2">Uncharacterized protein</fullName>
    </submittedName>
</protein>
<dbReference type="EMBL" id="JAUSUW010000008">
    <property type="protein sequence ID" value="MDQ0421952.1"/>
    <property type="molecule type" value="Genomic_DNA"/>
</dbReference>
<feature type="compositionally biased region" description="Basic and acidic residues" evidence="1">
    <location>
        <begin position="156"/>
        <end position="197"/>
    </location>
</feature>
<feature type="region of interest" description="Disordered" evidence="1">
    <location>
        <begin position="40"/>
        <end position="59"/>
    </location>
</feature>
<proteinExistence type="predicted"/>
<evidence type="ECO:0000256" key="1">
    <source>
        <dbReference type="SAM" id="MobiDB-lite"/>
    </source>
</evidence>
<feature type="region of interest" description="Disordered" evidence="1">
    <location>
        <begin position="230"/>
        <end position="250"/>
    </location>
</feature>
<feature type="compositionally biased region" description="Polar residues" evidence="1">
    <location>
        <begin position="236"/>
        <end position="250"/>
    </location>
</feature>
<feature type="region of interest" description="Disordered" evidence="1">
    <location>
        <begin position="10"/>
        <end position="32"/>
    </location>
</feature>
<feature type="compositionally biased region" description="Basic and acidic residues" evidence="1">
    <location>
        <begin position="50"/>
        <end position="59"/>
    </location>
</feature>
<feature type="region of interest" description="Disordered" evidence="1">
    <location>
        <begin position="156"/>
        <end position="210"/>
    </location>
</feature>
<reference evidence="2 3" key="1">
    <citation type="submission" date="2023-07" db="EMBL/GenBank/DDBJ databases">
        <title>Genomic Encyclopedia of Type Strains, Phase IV (KMG-IV): sequencing the most valuable type-strain genomes for metagenomic binning, comparative biology and taxonomic classification.</title>
        <authorList>
            <person name="Goeker M."/>
        </authorList>
    </citation>
    <scope>NUCLEOTIDE SEQUENCE [LARGE SCALE GENOMIC DNA]</scope>
    <source>
        <strain evidence="2 3">DSM 1111</strain>
    </source>
</reference>
<name>A0ABU0G9C8_9HYPH</name>